<proteinExistence type="predicted"/>
<dbReference type="EC" id="3.1.4.53" evidence="1"/>
<reference evidence="1" key="1">
    <citation type="journal article" date="2014" name="Genome Announc.">
        <title>Draft genome sequences of the altered schaedler flora, a defined bacterial community from gnotobiotic mice.</title>
        <authorList>
            <person name="Wannemuehler M.J."/>
            <person name="Overstreet A.M."/>
            <person name="Ward D.V."/>
            <person name="Phillips G.J."/>
        </authorList>
    </citation>
    <scope>NUCLEOTIDE SEQUENCE</scope>
    <source>
        <strain evidence="1">ASF457</strain>
    </source>
</reference>
<keyword evidence="2" id="KW-1185">Reference proteome</keyword>
<dbReference type="RefSeq" id="WP_023276565.1">
    <property type="nucleotide sequence ID" value="NZ_CP097562.1"/>
</dbReference>
<dbReference type="SUPFAM" id="SSF56300">
    <property type="entry name" value="Metallo-dependent phosphatases"/>
    <property type="match status" value="1"/>
</dbReference>
<sequence>MSMLVLIIIQNIIFSIYTAYHLYLSFFTKYKKSAVISLIILICNSFIITRSIEKLSDYQIHDFFIFISDIFLGLFIYIFIFYLLTDIIKLILKLFKISFINHYIQGIIVVIISVIICILGFINSHLTKVNEYNIALNKTIHTPFTIAALSDIHIGSDMTAERLYKKIQIINNLKPDFVLIAGDIIDNNINDFTEEYIEQFKKIEAPFGIYAVFGNHEYYSGSQKDVLSVFNKAGFTTLIDDIAYIPEKEVYIIGRDSLRHSSSSNNERTDIEILYSKIDDKTKPVIIVDHIPKSPQDGIKINADIQISGHTHDGQFFPVNLIVKKMYEVSYGMKKYDGFHFLVTSGLGLWGPPFRVGTNSEIVLINVTNK</sequence>
<dbReference type="PANTHER" id="PTHR31302">
    <property type="entry name" value="TRANSMEMBRANE PROTEIN WITH METALLOPHOSPHOESTERASE DOMAIN-RELATED"/>
    <property type="match status" value="1"/>
</dbReference>
<dbReference type="Pfam" id="PF00149">
    <property type="entry name" value="Metallophos"/>
    <property type="match status" value="1"/>
</dbReference>
<accession>V2Q9P8</accession>
<protein>
    <submittedName>
        <fullName evidence="1">3',5'-cyclic adenosine monophosphate phosphodiesterase CpdA</fullName>
        <ecNumber evidence="1">3.1.4.53</ecNumber>
    </submittedName>
</protein>
<dbReference type="Gene3D" id="3.60.21.10">
    <property type="match status" value="1"/>
</dbReference>
<dbReference type="eggNOG" id="COG1408">
    <property type="taxonomic scope" value="Bacteria"/>
</dbReference>
<reference evidence="1" key="3">
    <citation type="submission" date="2022-06" db="EMBL/GenBank/DDBJ databases">
        <title>Resources to Facilitate Use of the Altered Schaedler Flora (ASF) Mouse Model to Study Microbiome Function.</title>
        <authorList>
            <person name="Proctor A."/>
            <person name="Parvinroo S."/>
            <person name="Richie T."/>
            <person name="Jia X."/>
            <person name="Lee S.T.M."/>
            <person name="Karp P.D."/>
            <person name="Paley S."/>
            <person name="Kostic A.D."/>
            <person name="Pierre J.F."/>
            <person name="Wannemuehler M.J."/>
            <person name="Phillips G.J."/>
        </authorList>
    </citation>
    <scope>NUCLEOTIDE SEQUENCE</scope>
    <source>
        <strain evidence="1">ASF457</strain>
    </source>
</reference>
<evidence type="ECO:0000313" key="2">
    <source>
        <dbReference type="Proteomes" id="UP000017429"/>
    </source>
</evidence>
<keyword evidence="1" id="KW-0378">Hydrolase</keyword>
<dbReference type="OrthoDB" id="9780884at2"/>
<dbReference type="KEGG" id="msch:N508_002019"/>
<dbReference type="InterPro" id="IPR051158">
    <property type="entry name" value="Metallophosphoesterase_sf"/>
</dbReference>
<organism evidence="1 2">
    <name type="scientific">Mucispirillum schaedleri ASF457</name>
    <dbReference type="NCBI Taxonomy" id="1379858"/>
    <lineage>
        <taxon>Bacteria</taxon>
        <taxon>Pseudomonadati</taxon>
        <taxon>Deferribacterota</taxon>
        <taxon>Deferribacteres</taxon>
        <taxon>Deferribacterales</taxon>
        <taxon>Mucispirillaceae</taxon>
        <taxon>Mucispirillum</taxon>
    </lineage>
</organism>
<dbReference type="Proteomes" id="UP000017429">
    <property type="component" value="Chromosome"/>
</dbReference>
<dbReference type="EMBL" id="CP097562">
    <property type="protein sequence ID" value="USF24925.1"/>
    <property type="molecule type" value="Genomic_DNA"/>
</dbReference>
<dbReference type="PANTHER" id="PTHR31302:SF0">
    <property type="entry name" value="TRANSMEMBRANE PROTEIN WITH METALLOPHOSPHOESTERASE DOMAIN"/>
    <property type="match status" value="1"/>
</dbReference>
<dbReference type="AlphaFoldDB" id="V2Q9P8"/>
<dbReference type="InterPro" id="IPR029052">
    <property type="entry name" value="Metallo-depent_PP-like"/>
</dbReference>
<name>V2Q9P8_9BACT</name>
<reference evidence="1" key="2">
    <citation type="submission" date="2022-05" db="EMBL/GenBank/DDBJ databases">
        <authorList>
            <person name="Proctor A.L."/>
            <person name="Phillips G.J."/>
            <person name="Wannemuehler M.J."/>
        </authorList>
    </citation>
    <scope>NUCLEOTIDE SEQUENCE</scope>
    <source>
        <strain evidence="1">ASF457</strain>
    </source>
</reference>
<evidence type="ECO:0000313" key="1">
    <source>
        <dbReference type="EMBL" id="USF24925.1"/>
    </source>
</evidence>
<dbReference type="InterPro" id="IPR004843">
    <property type="entry name" value="Calcineurin-like_PHP"/>
</dbReference>
<gene>
    <name evidence="1" type="primary">cpdA_4</name>
    <name evidence="1" type="ORF">N508_002019</name>
</gene>
<dbReference type="GO" id="GO:0004115">
    <property type="term" value="F:3',5'-cyclic-AMP phosphodiesterase activity"/>
    <property type="evidence" value="ECO:0007669"/>
    <property type="project" value="UniProtKB-EC"/>
</dbReference>